<evidence type="ECO:0000313" key="3">
    <source>
        <dbReference type="EMBL" id="CAK8996366.1"/>
    </source>
</evidence>
<comment type="caution">
    <text evidence="3">The sequence shown here is derived from an EMBL/GenBank/DDBJ whole genome shotgun (WGS) entry which is preliminary data.</text>
</comment>
<feature type="region of interest" description="Disordered" evidence="1">
    <location>
        <begin position="92"/>
        <end position="207"/>
    </location>
</feature>
<dbReference type="PROSITE" id="PS01159">
    <property type="entry name" value="WW_DOMAIN_1"/>
    <property type="match status" value="1"/>
</dbReference>
<feature type="compositionally biased region" description="Polar residues" evidence="1">
    <location>
        <begin position="183"/>
        <end position="192"/>
    </location>
</feature>
<organism evidence="3 4">
    <name type="scientific">Durusdinium trenchii</name>
    <dbReference type="NCBI Taxonomy" id="1381693"/>
    <lineage>
        <taxon>Eukaryota</taxon>
        <taxon>Sar</taxon>
        <taxon>Alveolata</taxon>
        <taxon>Dinophyceae</taxon>
        <taxon>Suessiales</taxon>
        <taxon>Symbiodiniaceae</taxon>
        <taxon>Durusdinium</taxon>
    </lineage>
</organism>
<reference evidence="3 4" key="1">
    <citation type="submission" date="2024-02" db="EMBL/GenBank/DDBJ databases">
        <authorList>
            <person name="Chen Y."/>
            <person name="Shah S."/>
            <person name="Dougan E. K."/>
            <person name="Thang M."/>
            <person name="Chan C."/>
        </authorList>
    </citation>
    <scope>NUCLEOTIDE SEQUENCE [LARGE SCALE GENOMIC DNA]</scope>
</reference>
<dbReference type="PANTHER" id="PTHR21715">
    <property type="entry name" value="RH04127P"/>
    <property type="match status" value="1"/>
</dbReference>
<proteinExistence type="predicted"/>
<evidence type="ECO:0000259" key="2">
    <source>
        <dbReference type="PROSITE" id="PS50020"/>
    </source>
</evidence>
<name>A0ABP0I312_9DINO</name>
<dbReference type="Pfam" id="PF00397">
    <property type="entry name" value="WW"/>
    <property type="match status" value="1"/>
</dbReference>
<evidence type="ECO:0000256" key="1">
    <source>
        <dbReference type="SAM" id="MobiDB-lite"/>
    </source>
</evidence>
<dbReference type="InterPro" id="IPR053233">
    <property type="entry name" value="ABRA-related"/>
</dbReference>
<dbReference type="Proteomes" id="UP001642484">
    <property type="component" value="Unassembled WGS sequence"/>
</dbReference>
<sequence length="323" mass="35151">MTNSESDVEFLEDDDEDPTEEQVLEYAEFLGMDLKTERHLLWIAREGVAAPVPPPWKTCTNKGEVFYFNLATEESSWDHPCDEQFRALLEEHRKLPGKPGQLEDTNDTEAQLTHSKAPVGNAEEENASHDESFVSELVESSEHDDANQGPEDAPSGPRMDQNKSEDSSPWSATSSRRSEEGNDSGNAATTSGCMKETEPSKTVEQEVAGDAVKEAKQAGIGLVTNGRISKQDAHEHGALSEVSEDFRSDWGAPSPLGSSAQGLLNPAPHSLEVSASDVGSVLALTSVKGWAALTEDLATLQRNLIAVRKFRTEQAAFLKRMKG</sequence>
<feature type="region of interest" description="Disordered" evidence="1">
    <location>
        <begin position="1"/>
        <end position="20"/>
    </location>
</feature>
<dbReference type="CDD" id="cd00201">
    <property type="entry name" value="WW"/>
    <property type="match status" value="1"/>
</dbReference>
<dbReference type="InterPro" id="IPR036020">
    <property type="entry name" value="WW_dom_sf"/>
</dbReference>
<accession>A0ABP0I312</accession>
<dbReference type="PROSITE" id="PS50020">
    <property type="entry name" value="WW_DOMAIN_2"/>
    <property type="match status" value="1"/>
</dbReference>
<dbReference type="SUPFAM" id="SSF51045">
    <property type="entry name" value="WW domain"/>
    <property type="match status" value="1"/>
</dbReference>
<dbReference type="Gene3D" id="3.30.1470.10">
    <property type="entry name" value="Photosystem I PsaD, reaction center subunit II"/>
    <property type="match status" value="1"/>
</dbReference>
<dbReference type="PANTHER" id="PTHR21715:SF0">
    <property type="entry name" value="RH04127P"/>
    <property type="match status" value="1"/>
</dbReference>
<dbReference type="EMBL" id="CAXAMN010001803">
    <property type="protein sequence ID" value="CAK8996366.1"/>
    <property type="molecule type" value="Genomic_DNA"/>
</dbReference>
<dbReference type="SMART" id="SM00456">
    <property type="entry name" value="WW"/>
    <property type="match status" value="1"/>
</dbReference>
<feature type="compositionally biased region" description="Basic and acidic residues" evidence="1">
    <location>
        <begin position="195"/>
        <end position="204"/>
    </location>
</feature>
<protein>
    <recommendedName>
        <fullName evidence="2">WW domain-containing protein</fullName>
    </recommendedName>
</protein>
<feature type="domain" description="WW" evidence="2">
    <location>
        <begin position="50"/>
        <end position="82"/>
    </location>
</feature>
<dbReference type="InterPro" id="IPR001202">
    <property type="entry name" value="WW_dom"/>
</dbReference>
<keyword evidence="4" id="KW-1185">Reference proteome</keyword>
<evidence type="ECO:0000313" key="4">
    <source>
        <dbReference type="Proteomes" id="UP001642484"/>
    </source>
</evidence>
<gene>
    <name evidence="3" type="ORF">CCMP2556_LOCUS4422</name>
</gene>